<dbReference type="AlphaFoldDB" id="X1EB75"/>
<gene>
    <name evidence="1" type="ORF">S01H4_67057</name>
</gene>
<organism evidence="1">
    <name type="scientific">marine sediment metagenome</name>
    <dbReference type="NCBI Taxonomy" id="412755"/>
    <lineage>
        <taxon>unclassified sequences</taxon>
        <taxon>metagenomes</taxon>
        <taxon>ecological metagenomes</taxon>
    </lineage>
</organism>
<name>X1EB75_9ZZZZ</name>
<proteinExistence type="predicted"/>
<protein>
    <submittedName>
        <fullName evidence="1">Uncharacterized protein</fullName>
    </submittedName>
</protein>
<sequence>PHPSNIKEMKMFKNKFKSNNIGFLYHHYEPTVIQNVLLSKSLKDDLKCK</sequence>
<reference evidence="1" key="1">
    <citation type="journal article" date="2014" name="Front. Microbiol.">
        <title>High frequency of phylogenetically diverse reductive dehalogenase-homologous genes in deep subseafloor sedimentary metagenomes.</title>
        <authorList>
            <person name="Kawai M."/>
            <person name="Futagami T."/>
            <person name="Toyoda A."/>
            <person name="Takaki Y."/>
            <person name="Nishi S."/>
            <person name="Hori S."/>
            <person name="Arai W."/>
            <person name="Tsubouchi T."/>
            <person name="Morono Y."/>
            <person name="Uchiyama I."/>
            <person name="Ito T."/>
            <person name="Fujiyama A."/>
            <person name="Inagaki F."/>
            <person name="Takami H."/>
        </authorList>
    </citation>
    <scope>NUCLEOTIDE SEQUENCE</scope>
    <source>
        <strain evidence="1">Expedition CK06-06</strain>
    </source>
</reference>
<comment type="caution">
    <text evidence="1">The sequence shown here is derived from an EMBL/GenBank/DDBJ whole genome shotgun (WGS) entry which is preliminary data.</text>
</comment>
<accession>X1EB75</accession>
<dbReference type="EMBL" id="BART01041910">
    <property type="protein sequence ID" value="GAH29862.1"/>
    <property type="molecule type" value="Genomic_DNA"/>
</dbReference>
<evidence type="ECO:0000313" key="1">
    <source>
        <dbReference type="EMBL" id="GAH29862.1"/>
    </source>
</evidence>
<feature type="non-terminal residue" evidence="1">
    <location>
        <position position="1"/>
    </location>
</feature>
<feature type="non-terminal residue" evidence="1">
    <location>
        <position position="49"/>
    </location>
</feature>